<keyword evidence="9 14" id="KW-0256">Endoplasmic reticulum</keyword>
<keyword evidence="6 14" id="KW-0808">Transferase</keyword>
<keyword evidence="13" id="KW-0012">Acyltransferase</keyword>
<dbReference type="PANTHER" id="PTHR12317:SF0">
    <property type="entry name" value="ACYLTRANSFERASE"/>
    <property type="match status" value="1"/>
</dbReference>
<evidence type="ECO:0000313" key="15">
    <source>
        <dbReference type="EMBL" id="KAF0696130.1"/>
    </source>
</evidence>
<proteinExistence type="inferred from homology"/>
<reference evidence="15" key="2">
    <citation type="submission" date="2019-06" db="EMBL/GenBank/DDBJ databases">
        <title>Genomics analysis of Aphanomyces spp. identifies a new class of oomycete effector associated with host adaptation.</title>
        <authorList>
            <person name="Gaulin E."/>
        </authorList>
    </citation>
    <scope>NUCLEOTIDE SEQUENCE</scope>
    <source>
        <strain evidence="15">CBS 578.67</strain>
    </source>
</reference>
<reference evidence="16 17" key="1">
    <citation type="submission" date="2019-03" db="EMBL/GenBank/DDBJ databases">
        <authorList>
            <person name="Gaulin E."/>
            <person name="Dumas B."/>
        </authorList>
    </citation>
    <scope>NUCLEOTIDE SEQUENCE [LARGE SCALE GENOMIC DNA]</scope>
    <source>
        <strain evidence="16">CBS 568.67</strain>
    </source>
</reference>
<dbReference type="PANTHER" id="PTHR12317">
    <property type="entry name" value="DIACYLGLYCEROL O-ACYLTRANSFERASE"/>
    <property type="match status" value="1"/>
</dbReference>
<organism evidence="16 17">
    <name type="scientific">Aphanomyces stellatus</name>
    <dbReference type="NCBI Taxonomy" id="120398"/>
    <lineage>
        <taxon>Eukaryota</taxon>
        <taxon>Sar</taxon>
        <taxon>Stramenopiles</taxon>
        <taxon>Oomycota</taxon>
        <taxon>Saprolegniomycetes</taxon>
        <taxon>Saprolegniales</taxon>
        <taxon>Verrucalvaceae</taxon>
        <taxon>Aphanomyces</taxon>
    </lineage>
</organism>
<keyword evidence="10 14" id="KW-1133">Transmembrane helix</keyword>
<dbReference type="OrthoDB" id="264532at2759"/>
<comment type="pathway">
    <text evidence="3">Lipid metabolism.</text>
</comment>
<evidence type="ECO:0000313" key="16">
    <source>
        <dbReference type="EMBL" id="VFT89950.1"/>
    </source>
</evidence>
<keyword evidence="17" id="KW-1185">Reference proteome</keyword>
<dbReference type="AlphaFoldDB" id="A0A485KXZ4"/>
<comment type="pathway">
    <text evidence="2">Glycerolipid metabolism; triacylglycerol biosynthesis.</text>
</comment>
<evidence type="ECO:0000256" key="1">
    <source>
        <dbReference type="ARBA" id="ARBA00004477"/>
    </source>
</evidence>
<evidence type="ECO:0000256" key="14">
    <source>
        <dbReference type="RuleBase" id="RU367023"/>
    </source>
</evidence>
<evidence type="ECO:0000256" key="7">
    <source>
        <dbReference type="ARBA" id="ARBA00022692"/>
    </source>
</evidence>
<comment type="similarity">
    <text evidence="4 14">Belongs to the diacylglycerol acyltransferase family.</text>
</comment>
<dbReference type="GO" id="GO:0006071">
    <property type="term" value="P:glycerol metabolic process"/>
    <property type="evidence" value="ECO:0007669"/>
    <property type="project" value="UniProtKB-KW"/>
</dbReference>
<keyword evidence="8" id="KW-0319">Glycerol metabolism</keyword>
<evidence type="ECO:0000256" key="6">
    <source>
        <dbReference type="ARBA" id="ARBA00022679"/>
    </source>
</evidence>
<evidence type="ECO:0000256" key="3">
    <source>
        <dbReference type="ARBA" id="ARBA00005189"/>
    </source>
</evidence>
<evidence type="ECO:0000256" key="11">
    <source>
        <dbReference type="ARBA" id="ARBA00023098"/>
    </source>
</evidence>
<protein>
    <recommendedName>
        <fullName evidence="14">Acyltransferase</fullName>
        <ecNumber evidence="14">2.3.1.-</ecNumber>
    </recommendedName>
</protein>
<gene>
    <name evidence="16" type="primary">Aste57867_13106</name>
    <name evidence="15" type="ORF">As57867_013058</name>
    <name evidence="16" type="ORF">ASTE57867_13106</name>
</gene>
<evidence type="ECO:0000256" key="2">
    <source>
        <dbReference type="ARBA" id="ARBA00004771"/>
    </source>
</evidence>
<feature type="transmembrane region" description="Helical" evidence="14">
    <location>
        <begin position="26"/>
        <end position="45"/>
    </location>
</feature>
<dbReference type="GO" id="GO:0005789">
    <property type="term" value="C:endoplasmic reticulum membrane"/>
    <property type="evidence" value="ECO:0007669"/>
    <property type="project" value="UniProtKB-SubCell"/>
</dbReference>
<evidence type="ECO:0000256" key="10">
    <source>
        <dbReference type="ARBA" id="ARBA00022989"/>
    </source>
</evidence>
<keyword evidence="7 14" id="KW-0812">Transmembrane</keyword>
<sequence length="303" mass="34111">MLGLWVLLSVWMGSMAFVTVGLVAFVLIPATRAYILVFVLVYYGTRPLIPLRRSQTAVAWFTHVNATHYFHKQALVREDPTPIPPASKTMLAYHPHGILCCGWSVHGAMHASWTSSNISWLVADVLFKLPFVSNAMSWGGCSSAAKRNFEGLMKQGENIALLPGGFQEATLYAKGEHRLFLHQRTGFIKYGLQYGYKVVPVYNFGEEHTYHAMSSFLGVRLWLNQFQLPGAVPFGTWWCAYMPLTSAELTTVVGKPIQLPHIENPTRDDVAKYHKIYVDALQDLFERNKAKYAADPKATLHVY</sequence>
<evidence type="ECO:0000256" key="9">
    <source>
        <dbReference type="ARBA" id="ARBA00022824"/>
    </source>
</evidence>
<dbReference type="GO" id="GO:0004144">
    <property type="term" value="F:diacylglycerol O-acyltransferase activity"/>
    <property type="evidence" value="ECO:0007669"/>
    <property type="project" value="TreeGrafter"/>
</dbReference>
<dbReference type="EMBL" id="VJMH01005428">
    <property type="protein sequence ID" value="KAF0696130.1"/>
    <property type="molecule type" value="Genomic_DNA"/>
</dbReference>
<dbReference type="EC" id="2.3.1.-" evidence="14"/>
<comment type="subcellular location">
    <subcellularLocation>
        <location evidence="1 14">Endoplasmic reticulum membrane</location>
        <topology evidence="1 14">Multi-pass membrane protein</topology>
    </subcellularLocation>
</comment>
<accession>A0A485KXZ4</accession>
<dbReference type="CDD" id="cd07987">
    <property type="entry name" value="LPLAT_MGAT-like"/>
    <property type="match status" value="1"/>
</dbReference>
<evidence type="ECO:0000256" key="13">
    <source>
        <dbReference type="ARBA" id="ARBA00023315"/>
    </source>
</evidence>
<keyword evidence="5" id="KW-0444">Lipid biosynthesis</keyword>
<evidence type="ECO:0000256" key="5">
    <source>
        <dbReference type="ARBA" id="ARBA00022516"/>
    </source>
</evidence>
<evidence type="ECO:0000256" key="8">
    <source>
        <dbReference type="ARBA" id="ARBA00022798"/>
    </source>
</evidence>
<keyword evidence="11" id="KW-0443">Lipid metabolism</keyword>
<comment type="caution">
    <text evidence="14">Lacks conserved residue(s) required for the propagation of feature annotation.</text>
</comment>
<dbReference type="InterPro" id="IPR007130">
    <property type="entry name" value="DAGAT"/>
</dbReference>
<dbReference type="Proteomes" id="UP000332933">
    <property type="component" value="Unassembled WGS sequence"/>
</dbReference>
<dbReference type="Pfam" id="PF03982">
    <property type="entry name" value="DAGAT"/>
    <property type="match status" value="1"/>
</dbReference>
<evidence type="ECO:0000256" key="12">
    <source>
        <dbReference type="ARBA" id="ARBA00023136"/>
    </source>
</evidence>
<evidence type="ECO:0000313" key="17">
    <source>
        <dbReference type="Proteomes" id="UP000332933"/>
    </source>
</evidence>
<keyword evidence="12 14" id="KW-0472">Membrane</keyword>
<evidence type="ECO:0000256" key="4">
    <source>
        <dbReference type="ARBA" id="ARBA00005420"/>
    </source>
</evidence>
<dbReference type="EMBL" id="CAADRA010005449">
    <property type="protein sequence ID" value="VFT89950.1"/>
    <property type="molecule type" value="Genomic_DNA"/>
</dbReference>
<name>A0A485KXZ4_9STRA</name>
<dbReference type="GO" id="GO:0019432">
    <property type="term" value="P:triglyceride biosynthetic process"/>
    <property type="evidence" value="ECO:0007669"/>
    <property type="project" value="TreeGrafter"/>
</dbReference>